<evidence type="ECO:0000256" key="4">
    <source>
        <dbReference type="ARBA" id="ARBA00022692"/>
    </source>
</evidence>
<dbReference type="EMBL" id="JAUOEM010000001">
    <property type="protein sequence ID" value="MDO5985812.1"/>
    <property type="molecule type" value="Genomic_DNA"/>
</dbReference>
<evidence type="ECO:0000256" key="7">
    <source>
        <dbReference type="ARBA" id="ARBA00023237"/>
    </source>
</evidence>
<dbReference type="Proteomes" id="UP001176891">
    <property type="component" value="Unassembled WGS sequence"/>
</dbReference>
<dbReference type="SUPFAM" id="SSF56935">
    <property type="entry name" value="Porins"/>
    <property type="match status" value="1"/>
</dbReference>
<dbReference type="Gene3D" id="2.170.130.10">
    <property type="entry name" value="TonB-dependent receptor, plug domain"/>
    <property type="match status" value="1"/>
</dbReference>
<comment type="similarity">
    <text evidence="8 9">Belongs to the TonB-dependent receptor family.</text>
</comment>
<feature type="domain" description="TonB-dependent receptor plug" evidence="11">
    <location>
        <begin position="232"/>
        <end position="359"/>
    </location>
</feature>
<keyword evidence="7 8" id="KW-0998">Cell outer membrane</keyword>
<keyword evidence="12" id="KW-0675">Receptor</keyword>
<feature type="domain" description="TonB-dependent receptor-like beta-barrel" evidence="10">
    <location>
        <begin position="533"/>
        <end position="1117"/>
    </location>
</feature>
<dbReference type="Gene3D" id="2.60.40.1120">
    <property type="entry name" value="Carboxypeptidase-like, regulatory domain"/>
    <property type="match status" value="1"/>
</dbReference>
<dbReference type="Pfam" id="PF00593">
    <property type="entry name" value="TonB_dep_Rec_b-barrel"/>
    <property type="match status" value="1"/>
</dbReference>
<dbReference type="InterPro" id="IPR023997">
    <property type="entry name" value="TonB-dep_OMP_SusC/RagA_CS"/>
</dbReference>
<name>A0ABT8WW27_9FLAO</name>
<keyword evidence="2 8" id="KW-0813">Transport</keyword>
<dbReference type="Pfam" id="PF13715">
    <property type="entry name" value="CarbopepD_reg_2"/>
    <property type="match status" value="1"/>
</dbReference>
<keyword evidence="4 8" id="KW-0812">Transmembrane</keyword>
<evidence type="ECO:0000313" key="12">
    <source>
        <dbReference type="EMBL" id="MDO5985812.1"/>
    </source>
</evidence>
<dbReference type="InterPro" id="IPR008969">
    <property type="entry name" value="CarboxyPept-like_regulatory"/>
</dbReference>
<evidence type="ECO:0000256" key="1">
    <source>
        <dbReference type="ARBA" id="ARBA00004571"/>
    </source>
</evidence>
<dbReference type="InterPro" id="IPR023996">
    <property type="entry name" value="TonB-dep_OMP_SusC/RagA"/>
</dbReference>
<dbReference type="InterPro" id="IPR000531">
    <property type="entry name" value="Beta-barrel_TonB"/>
</dbReference>
<evidence type="ECO:0000259" key="10">
    <source>
        <dbReference type="Pfam" id="PF00593"/>
    </source>
</evidence>
<dbReference type="InterPro" id="IPR037066">
    <property type="entry name" value="Plug_dom_sf"/>
</dbReference>
<dbReference type="Pfam" id="PF07715">
    <property type="entry name" value="Plug"/>
    <property type="match status" value="1"/>
</dbReference>
<accession>A0ABT8WW27</accession>
<keyword evidence="6 8" id="KW-0472">Membrane</keyword>
<reference evidence="12" key="1">
    <citation type="submission" date="2023-07" db="EMBL/GenBank/DDBJ databases">
        <title>Two novel species in the genus Flavivirga.</title>
        <authorList>
            <person name="Kwon K."/>
        </authorList>
    </citation>
    <scope>NUCLEOTIDE SEQUENCE</scope>
    <source>
        <strain evidence="12">KACC 14157</strain>
    </source>
</reference>
<evidence type="ECO:0000256" key="5">
    <source>
        <dbReference type="ARBA" id="ARBA00023077"/>
    </source>
</evidence>
<evidence type="ECO:0000256" key="6">
    <source>
        <dbReference type="ARBA" id="ARBA00023136"/>
    </source>
</evidence>
<keyword evidence="3 8" id="KW-1134">Transmembrane beta strand</keyword>
<sequence>MKIKLTRLLFSHGKEVLINIMRSFIFLMCLSAFSITPNNVLSQDAKIKIDKNKELTVDEVFDLIMSQTDYTFIYQVDMFKDYPKVDVKKGTVKANRLLEKSLAKGHFNFNISANNTITIRESKSVQELEVSGTVTDINGVPLAGITVYVSSREPASDNISSDFMIRGTSTDFDGTFTLKAEVGYYLIASGLGYEFYKTQITANQTVYSISLKEKASTLDEVVIVGYGSTLRKDLTGAVASIKNEEILEYKSQTLDASLAGKLTGVQVFSTGARPGQAGVINIRGLSSIRGDNQPLYVIDGVPFTATPSLNGDEANTPLFLGANVASPLAGINPDVIESISVLKDASSAAIYGSRAANGVVIITTKRGKYNQKPQFQYSNSFSIQNPVNTFDYLNAAEYKAFVSEQVPRLAALPFPTQEVLAYEADPDNFFGNADEDWNDLVTNDNAFWSQHSFTVSGGSEKVNYFLNAGIQGQEGTVINNKINRYNLSGNIDAQVNDKFKVGGSFNYNYLVNKISGIVSIGSSSDPSATKSRPDFPAFNENGGFGSVPFFTPDGPDSVFNALGDLGSYKSKNIAKNLFGAVYAEYQIIKNLKFKSQISIGVNDDVGTVFTPSFTTRIINSSLDGATLVKGSNSGWNSAFENTLNYNGTINKDHKINAIAGLSYNRNRFDSESIQFRQFPDDEILIGSGDATIAEDNRNEAFESVLNSVFGRVKYNYKDKYLVTGTLRYDTSTKFGPENQAGYFPAIGLAWNMHNETFLENNSAINQLKLRASLGRTGQDNVGAFAFTSIFGSGNFYTGLNGTAVTGLANSLLKWETTDQLDLGVEVSLFNNRLTADVGYFEKNTNDIILFLDVAPQNGSPRNNQNIGEVSNKGWEISISGDVVRSKNFTWNSAFNISFIKNNIEKLNNATLSVTGNLLNVPLKEGQELGSIVGGIVVGLAETQQQIDDLNAAALAAGAPTGVYHTNLTEPGGYILKDTDGNGYINDLDQQNVLGTSNPDYFGGWTNRFTYKNFDLNINFQFVEGISKIFRLYQTDEVLITENQVKSHLNEIWSPTNLDGTLPPFGSRSYNDGNTSASVFDTSYIRLRSISLGYQFPQKILKTIGVSNAKLMLSGNNLFTITDYPGLDPEDGTNDRRGNVSDVIRDNGNSYPLAKIFTIGLNVTF</sequence>
<protein>
    <submittedName>
        <fullName evidence="12">TonB-dependent receptor</fullName>
    </submittedName>
</protein>
<dbReference type="NCBIfam" id="TIGR04057">
    <property type="entry name" value="SusC_RagA_signa"/>
    <property type="match status" value="1"/>
</dbReference>
<comment type="caution">
    <text evidence="12">The sequence shown here is derived from an EMBL/GenBank/DDBJ whole genome shotgun (WGS) entry which is preliminary data.</text>
</comment>
<dbReference type="Gene3D" id="2.40.170.20">
    <property type="entry name" value="TonB-dependent receptor, beta-barrel domain"/>
    <property type="match status" value="1"/>
</dbReference>
<evidence type="ECO:0000256" key="8">
    <source>
        <dbReference type="PROSITE-ProRule" id="PRU01360"/>
    </source>
</evidence>
<dbReference type="SUPFAM" id="SSF49464">
    <property type="entry name" value="Carboxypeptidase regulatory domain-like"/>
    <property type="match status" value="1"/>
</dbReference>
<proteinExistence type="inferred from homology"/>
<keyword evidence="13" id="KW-1185">Reference proteome</keyword>
<dbReference type="NCBIfam" id="TIGR04056">
    <property type="entry name" value="OMP_RagA_SusC"/>
    <property type="match status" value="1"/>
</dbReference>
<evidence type="ECO:0000313" key="13">
    <source>
        <dbReference type="Proteomes" id="UP001176891"/>
    </source>
</evidence>
<dbReference type="InterPro" id="IPR012910">
    <property type="entry name" value="Plug_dom"/>
</dbReference>
<comment type="subcellular location">
    <subcellularLocation>
        <location evidence="1 8">Cell outer membrane</location>
        <topology evidence="1 8">Multi-pass membrane protein</topology>
    </subcellularLocation>
</comment>
<dbReference type="RefSeq" id="WP_303280358.1">
    <property type="nucleotide sequence ID" value="NZ_BAABCZ010000016.1"/>
</dbReference>
<evidence type="ECO:0000259" key="11">
    <source>
        <dbReference type="Pfam" id="PF07715"/>
    </source>
</evidence>
<dbReference type="PROSITE" id="PS52016">
    <property type="entry name" value="TONB_DEPENDENT_REC_3"/>
    <property type="match status" value="1"/>
</dbReference>
<keyword evidence="5 9" id="KW-0798">TonB box</keyword>
<evidence type="ECO:0000256" key="9">
    <source>
        <dbReference type="RuleBase" id="RU003357"/>
    </source>
</evidence>
<dbReference type="InterPro" id="IPR039426">
    <property type="entry name" value="TonB-dep_rcpt-like"/>
</dbReference>
<dbReference type="InterPro" id="IPR036942">
    <property type="entry name" value="Beta-barrel_TonB_sf"/>
</dbReference>
<organism evidence="12 13">
    <name type="scientific">Flavivirga amylovorans</name>
    <dbReference type="NCBI Taxonomy" id="870486"/>
    <lineage>
        <taxon>Bacteria</taxon>
        <taxon>Pseudomonadati</taxon>
        <taxon>Bacteroidota</taxon>
        <taxon>Flavobacteriia</taxon>
        <taxon>Flavobacteriales</taxon>
        <taxon>Flavobacteriaceae</taxon>
        <taxon>Flavivirga</taxon>
    </lineage>
</organism>
<evidence type="ECO:0000256" key="2">
    <source>
        <dbReference type="ARBA" id="ARBA00022448"/>
    </source>
</evidence>
<gene>
    <name evidence="12" type="ORF">Q4Q39_00210</name>
</gene>
<evidence type="ECO:0000256" key="3">
    <source>
        <dbReference type="ARBA" id="ARBA00022452"/>
    </source>
</evidence>